<sequence length="221" mass="23203">MRPKGTSGPVGISPRRTTLIAAAAGVLALAVAPLMMPPPYVPLIAWDVAATVFLLVTWWRIARLDGAATAADAVREDAPRAGADLLLLTAAVASLAAVGYMIVHRGAGETSAVVLNTGLAVVSVIASWAVVHTVYTLRYARLYYSGRAGGVDFHDAGPGPQPRFSDFAYLAFTVGMTFQVSDTELRSAAFRANVLRQALLSYVFGTVIVALAINFVAGLSR</sequence>
<evidence type="ECO:0000256" key="1">
    <source>
        <dbReference type="SAM" id="Phobius"/>
    </source>
</evidence>
<evidence type="ECO:0000313" key="2">
    <source>
        <dbReference type="EMBL" id="NUW31132.1"/>
    </source>
</evidence>
<feature type="transmembrane region" description="Helical" evidence="1">
    <location>
        <begin position="20"/>
        <end position="37"/>
    </location>
</feature>
<dbReference type="RefSeq" id="WP_175588535.1">
    <property type="nucleotide sequence ID" value="NZ_JABWGN010000002.1"/>
</dbReference>
<gene>
    <name evidence="2" type="ORF">HTZ77_06815</name>
</gene>
<feature type="transmembrane region" description="Helical" evidence="1">
    <location>
        <begin position="83"/>
        <end position="103"/>
    </location>
</feature>
<evidence type="ECO:0000313" key="3">
    <source>
        <dbReference type="Proteomes" id="UP000586042"/>
    </source>
</evidence>
<proteinExistence type="predicted"/>
<dbReference type="AlphaFoldDB" id="A0A7Y6I3R3"/>
<comment type="caution">
    <text evidence="2">The sequence shown here is derived from an EMBL/GenBank/DDBJ whole genome shotgun (WGS) entry which is preliminary data.</text>
</comment>
<keyword evidence="1" id="KW-0472">Membrane</keyword>
<dbReference type="Pfam" id="PF07077">
    <property type="entry name" value="DUF1345"/>
    <property type="match status" value="1"/>
</dbReference>
<organism evidence="2 3">
    <name type="scientific">Nonomuraea montanisoli</name>
    <dbReference type="NCBI Taxonomy" id="2741721"/>
    <lineage>
        <taxon>Bacteria</taxon>
        <taxon>Bacillati</taxon>
        <taxon>Actinomycetota</taxon>
        <taxon>Actinomycetes</taxon>
        <taxon>Streptosporangiales</taxon>
        <taxon>Streptosporangiaceae</taxon>
        <taxon>Nonomuraea</taxon>
    </lineage>
</organism>
<keyword evidence="1" id="KW-0812">Transmembrane</keyword>
<accession>A0A7Y6I3R3</accession>
<keyword evidence="1" id="KW-1133">Transmembrane helix</keyword>
<keyword evidence="3" id="KW-1185">Reference proteome</keyword>
<dbReference type="EMBL" id="JABWGN010000002">
    <property type="protein sequence ID" value="NUW31132.1"/>
    <property type="molecule type" value="Genomic_DNA"/>
</dbReference>
<name>A0A7Y6I3R3_9ACTN</name>
<feature type="transmembrane region" description="Helical" evidence="1">
    <location>
        <begin position="43"/>
        <end position="62"/>
    </location>
</feature>
<dbReference type="InterPro" id="IPR009781">
    <property type="entry name" value="DUF1345"/>
</dbReference>
<feature type="transmembrane region" description="Helical" evidence="1">
    <location>
        <begin position="199"/>
        <end position="219"/>
    </location>
</feature>
<dbReference type="Proteomes" id="UP000586042">
    <property type="component" value="Unassembled WGS sequence"/>
</dbReference>
<reference evidence="2 3" key="1">
    <citation type="submission" date="2020-06" db="EMBL/GenBank/DDBJ databases">
        <title>Nonomuraea sp. SMC257, a novel actinomycete isolated from soil.</title>
        <authorList>
            <person name="Chanama M."/>
        </authorList>
    </citation>
    <scope>NUCLEOTIDE SEQUENCE [LARGE SCALE GENOMIC DNA]</scope>
    <source>
        <strain evidence="2 3">SMC257</strain>
    </source>
</reference>
<feature type="transmembrane region" description="Helical" evidence="1">
    <location>
        <begin position="115"/>
        <end position="137"/>
    </location>
</feature>
<protein>
    <submittedName>
        <fullName evidence="2">DUF1345 domain-containing protein</fullName>
    </submittedName>
</protein>